<dbReference type="InterPro" id="IPR005828">
    <property type="entry name" value="MFS_sugar_transport-like"/>
</dbReference>
<feature type="transmembrane region" description="Helical" evidence="8">
    <location>
        <begin position="352"/>
        <end position="374"/>
    </location>
</feature>
<dbReference type="PRINTS" id="PR00171">
    <property type="entry name" value="SUGRTRNSPORT"/>
</dbReference>
<feature type="transmembrane region" description="Helical" evidence="8">
    <location>
        <begin position="785"/>
        <end position="809"/>
    </location>
</feature>
<dbReference type="InterPro" id="IPR020846">
    <property type="entry name" value="MFS_dom"/>
</dbReference>
<dbReference type="InterPro" id="IPR050549">
    <property type="entry name" value="MFS_Trehalose_Transporter"/>
</dbReference>
<feature type="transmembrane region" description="Helical" evidence="8">
    <location>
        <begin position="1096"/>
        <end position="1115"/>
    </location>
</feature>
<dbReference type="InterPro" id="IPR044775">
    <property type="entry name" value="MFS_ERD6/Tret1-like"/>
</dbReference>
<dbReference type="InterPro" id="IPR036259">
    <property type="entry name" value="MFS_trans_sf"/>
</dbReference>
<dbReference type="Gene3D" id="1.20.1250.20">
    <property type="entry name" value="MFS general substrate transporter like domains"/>
    <property type="match status" value="2"/>
</dbReference>
<keyword evidence="4 8" id="KW-1133">Transmembrane helix</keyword>
<feature type="transmembrane region" description="Helical" evidence="8">
    <location>
        <begin position="386"/>
        <end position="410"/>
    </location>
</feature>
<evidence type="ECO:0000256" key="5">
    <source>
        <dbReference type="ARBA" id="ARBA00023136"/>
    </source>
</evidence>
<dbReference type="EMBL" id="OB796755">
    <property type="protein sequence ID" value="CAD7433760.1"/>
    <property type="molecule type" value="Genomic_DNA"/>
</dbReference>
<organism evidence="10">
    <name type="scientific">Timema monikensis</name>
    <dbReference type="NCBI Taxonomy" id="170555"/>
    <lineage>
        <taxon>Eukaryota</taxon>
        <taxon>Metazoa</taxon>
        <taxon>Ecdysozoa</taxon>
        <taxon>Arthropoda</taxon>
        <taxon>Hexapoda</taxon>
        <taxon>Insecta</taxon>
        <taxon>Pterygota</taxon>
        <taxon>Neoptera</taxon>
        <taxon>Polyneoptera</taxon>
        <taxon>Phasmatodea</taxon>
        <taxon>Timematodea</taxon>
        <taxon>Timematoidea</taxon>
        <taxon>Timematidae</taxon>
        <taxon>Timema</taxon>
    </lineage>
</organism>
<dbReference type="PANTHER" id="PTHR48021:SF47">
    <property type="entry name" value="GH17672P"/>
    <property type="match status" value="1"/>
</dbReference>
<dbReference type="Pfam" id="PF00083">
    <property type="entry name" value="Sugar_tr"/>
    <property type="match status" value="2"/>
</dbReference>
<evidence type="ECO:0000256" key="2">
    <source>
        <dbReference type="ARBA" id="ARBA00022475"/>
    </source>
</evidence>
<feature type="transmembrane region" description="Helical" evidence="8">
    <location>
        <begin position="1028"/>
        <end position="1052"/>
    </location>
</feature>
<feature type="transmembrane region" description="Helical" evidence="8">
    <location>
        <begin position="120"/>
        <end position="137"/>
    </location>
</feature>
<feature type="domain" description="Major facilitator superfamily (MFS) profile" evidence="9">
    <location>
        <begin position="688"/>
        <end position="1119"/>
    </location>
</feature>
<comment type="similarity">
    <text evidence="7">Belongs to the major facilitator superfamily. Sugar transporter (TC 2.A.1.1) family. Trehalose transporter subfamily.</text>
</comment>
<evidence type="ECO:0000256" key="7">
    <source>
        <dbReference type="ARBA" id="ARBA00024348"/>
    </source>
</evidence>
<dbReference type="GO" id="GO:0051119">
    <property type="term" value="F:sugar transmembrane transporter activity"/>
    <property type="evidence" value="ECO:0007669"/>
    <property type="project" value="InterPro"/>
</dbReference>
<dbReference type="InterPro" id="IPR003663">
    <property type="entry name" value="Sugar/inositol_transpt"/>
</dbReference>
<reference evidence="10" key="1">
    <citation type="submission" date="2020-11" db="EMBL/GenBank/DDBJ databases">
        <authorList>
            <person name="Tran Van P."/>
        </authorList>
    </citation>
    <scope>NUCLEOTIDE SEQUENCE</scope>
</reference>
<dbReference type="PROSITE" id="PS00216">
    <property type="entry name" value="SUGAR_TRANSPORT_1"/>
    <property type="match status" value="2"/>
</dbReference>
<dbReference type="PROSITE" id="PS00217">
    <property type="entry name" value="SUGAR_TRANSPORT_2"/>
    <property type="match status" value="2"/>
</dbReference>
<keyword evidence="3 8" id="KW-0812">Transmembrane</keyword>
<feature type="transmembrane region" description="Helical" evidence="8">
    <location>
        <begin position="693"/>
        <end position="714"/>
    </location>
</feature>
<dbReference type="FunFam" id="1.20.1250.20:FF:000055">
    <property type="entry name" value="Facilitated trehalose transporter Tret1-2 homolog"/>
    <property type="match status" value="2"/>
</dbReference>
<dbReference type="CDD" id="cd17358">
    <property type="entry name" value="MFS_GLUT6_8_Class3_like"/>
    <property type="match status" value="2"/>
</dbReference>
<feature type="transmembrane region" description="Helical" evidence="8">
    <location>
        <begin position="454"/>
        <end position="473"/>
    </location>
</feature>
<dbReference type="PANTHER" id="PTHR48021">
    <property type="match status" value="1"/>
</dbReference>
<feature type="transmembrane region" description="Helical" evidence="8">
    <location>
        <begin position="422"/>
        <end position="442"/>
    </location>
</feature>
<evidence type="ECO:0000256" key="3">
    <source>
        <dbReference type="ARBA" id="ARBA00022692"/>
    </source>
</evidence>
<keyword evidence="5 8" id="KW-0472">Membrane</keyword>
<protein>
    <recommendedName>
        <fullName evidence="9">Major facilitator superfamily (MFS) profile domain-containing protein</fullName>
    </recommendedName>
</protein>
<feature type="domain" description="Major facilitator superfamily (MFS) profile" evidence="9">
    <location>
        <begin position="50"/>
        <end position="477"/>
    </location>
</feature>
<evidence type="ECO:0000259" key="9">
    <source>
        <dbReference type="PROSITE" id="PS50850"/>
    </source>
</evidence>
<dbReference type="PROSITE" id="PS50850">
    <property type="entry name" value="MFS"/>
    <property type="match status" value="2"/>
</dbReference>
<feature type="transmembrane region" description="Helical" evidence="8">
    <location>
        <begin position="205"/>
        <end position="224"/>
    </location>
</feature>
<evidence type="ECO:0000313" key="10">
    <source>
        <dbReference type="EMBL" id="CAD7433760.1"/>
    </source>
</evidence>
<dbReference type="GO" id="GO:0005886">
    <property type="term" value="C:plasma membrane"/>
    <property type="evidence" value="ECO:0007669"/>
    <property type="project" value="UniProtKB-SubCell"/>
</dbReference>
<name>A0A7R9EGW3_9NEOP</name>
<feature type="transmembrane region" description="Helical" evidence="8">
    <location>
        <begin position="762"/>
        <end position="779"/>
    </location>
</feature>
<evidence type="ECO:0000256" key="4">
    <source>
        <dbReference type="ARBA" id="ARBA00022989"/>
    </source>
</evidence>
<comment type="subcellular location">
    <subcellularLocation>
        <location evidence="1">Cell membrane</location>
        <topology evidence="1">Multi-pass membrane protein</topology>
    </subcellularLocation>
</comment>
<feature type="transmembrane region" description="Helical" evidence="8">
    <location>
        <begin position="287"/>
        <end position="309"/>
    </location>
</feature>
<feature type="transmembrane region" description="Helical" evidence="8">
    <location>
        <begin position="321"/>
        <end position="340"/>
    </location>
</feature>
<keyword evidence="2" id="KW-1003">Cell membrane</keyword>
<sequence>MVKSNAINSLEMEIVDTPVRENPSRRLPQYLAAIADKLAISKPSRLFPAPPNAATLTAFCAGTALGWTSPAIPILQHDPDGKGGLTPEEASWTGALLSLGAVLGAPPTGYLMGRYGRKKAVLALGVPFAVGFIMILVTGGSPLWLYVARLLAGMGLGGVCIAAPIYVTEIAEDSIRGELGGILQIMFNLGILFVYSVGASESYNVLNLSCLAIPLIFLAAFLWMPETPHFYLATHQKSRAASSLQWLRGARRDITYELNALQLAVEESARNRGSFNDLVSSQASRKALLISMGLVAFQQLSGISVVLFFTQSIFHDAGSSLSPTLCTILVGLVMVLAAYVGSQLVDRAGRKILLLVSGVFMFLSLFTLGLYFFFLERNYDLKRLGWLPLVSVVVYIVTYVLGFAPLPWTVMAEILPANVKSVGGSIVSAFCWGLSFVVSKLFVNLVELLGSSSVFWLFGSFCVVATLFVFCCVPETKGRSLQQIQDELVGLPASVVWLANALVLLSSTAEDGKIEFPRPEPLPIYSSSSSFVITRLSLTLLQKHCFTGNLEGPDIEAGTSGSVGRSSYHWATELMMACRAVITDGRSTLGQPDPAWIDSPYPLDMRETSCAYFGGQLHQCNFYKITSWFNVIKCLSSTGLYYFQGVNNGEEQCHKQPRDGDCGHPCEGEPQSQTTPVFSCHCRKSSRLFLAPPNAATLTAFCAGTTLGWTSPAITILQQDPAGNGGLTPEEASWTGALLSLGAVLGAPLTGYLMGRYGRKKAVLALGVPFAVSFIMILVTGGSPLWLYVARLLAGMGLGGVVVAAPIYVTEIAEDSIRGELGGILQIMFNLGILFVYSVGFSESYNVLNLSCLAIPLIFLAAFLWMPETPHFYLATHQKSRAASSLQWLRGARRDVTYELNALQLAVEESARNRGSFNDLMSSRASRKALLISMGLVAFQQLSGISVVLFFTQSIFHDAGSSLSPTLCTILVGLVMVLAAYVGSQLVDRAGRKILLLVSGVFMFLSLFMLGLYFFFLERNYDLKRLGWLPLVSVVVYIITYVLGFGPLPWTVMAEILPANVKSVGGSIVSAFCWGLSFVVSKLFVNLVELMGSSLVFWLFGYFCVIATLFVFCCVPETRGRSLQQIQDELVGIKKKTNPLQNDKVI</sequence>
<evidence type="ECO:0000256" key="1">
    <source>
        <dbReference type="ARBA" id="ARBA00004651"/>
    </source>
</evidence>
<accession>A0A7R9EGW3</accession>
<dbReference type="NCBIfam" id="TIGR00879">
    <property type="entry name" value="SP"/>
    <property type="match status" value="2"/>
</dbReference>
<keyword evidence="6" id="KW-0325">Glycoprotein</keyword>
<feature type="transmembrane region" description="Helical" evidence="8">
    <location>
        <begin position="847"/>
        <end position="866"/>
    </location>
</feature>
<dbReference type="InterPro" id="IPR005829">
    <property type="entry name" value="Sugar_transporter_CS"/>
</dbReference>
<evidence type="ECO:0000256" key="8">
    <source>
        <dbReference type="SAM" id="Phobius"/>
    </source>
</evidence>
<proteinExistence type="inferred from homology"/>
<evidence type="ECO:0000256" key="6">
    <source>
        <dbReference type="ARBA" id="ARBA00023180"/>
    </source>
</evidence>
<feature type="transmembrane region" description="Helical" evidence="8">
    <location>
        <begin position="994"/>
        <end position="1016"/>
    </location>
</feature>
<feature type="transmembrane region" description="Helical" evidence="8">
    <location>
        <begin position="821"/>
        <end position="841"/>
    </location>
</feature>
<feature type="transmembrane region" description="Helical" evidence="8">
    <location>
        <begin position="963"/>
        <end position="982"/>
    </location>
</feature>
<feature type="transmembrane region" description="Helical" evidence="8">
    <location>
        <begin position="143"/>
        <end position="167"/>
    </location>
</feature>
<dbReference type="SUPFAM" id="SSF103473">
    <property type="entry name" value="MFS general substrate transporter"/>
    <property type="match status" value="2"/>
</dbReference>
<feature type="transmembrane region" description="Helical" evidence="8">
    <location>
        <begin position="1064"/>
        <end position="1084"/>
    </location>
</feature>
<dbReference type="AlphaFoldDB" id="A0A7R9EGW3"/>
<feature type="transmembrane region" description="Helical" evidence="8">
    <location>
        <begin position="179"/>
        <end position="199"/>
    </location>
</feature>
<feature type="transmembrane region" description="Helical" evidence="8">
    <location>
        <begin position="734"/>
        <end position="755"/>
    </location>
</feature>
<feature type="transmembrane region" description="Helical" evidence="8">
    <location>
        <begin position="929"/>
        <end position="951"/>
    </location>
</feature>
<gene>
    <name evidence="10" type="ORF">TMSB3V08_LOCUS10427</name>
</gene>